<evidence type="ECO:0000256" key="8">
    <source>
        <dbReference type="SAM" id="MobiDB-lite"/>
    </source>
</evidence>
<dbReference type="InterPro" id="IPR036864">
    <property type="entry name" value="Zn2-C6_fun-type_DNA-bd_sf"/>
</dbReference>
<evidence type="ECO:0000256" key="4">
    <source>
        <dbReference type="ARBA" id="ARBA00023015"/>
    </source>
</evidence>
<dbReference type="GO" id="GO:0008270">
    <property type="term" value="F:zinc ion binding"/>
    <property type="evidence" value="ECO:0007669"/>
    <property type="project" value="InterPro"/>
</dbReference>
<dbReference type="Pfam" id="PF00172">
    <property type="entry name" value="Zn_clus"/>
    <property type="match status" value="1"/>
</dbReference>
<dbReference type="GO" id="GO:0003677">
    <property type="term" value="F:DNA binding"/>
    <property type="evidence" value="ECO:0007669"/>
    <property type="project" value="UniProtKB-KW"/>
</dbReference>
<evidence type="ECO:0000313" key="10">
    <source>
        <dbReference type="EMBL" id="KAG2191964.1"/>
    </source>
</evidence>
<accession>A0A8H7UV71</accession>
<dbReference type="Pfam" id="PF04082">
    <property type="entry name" value="Fungal_trans"/>
    <property type="match status" value="1"/>
</dbReference>
<reference evidence="10" key="1">
    <citation type="submission" date="2020-12" db="EMBL/GenBank/DDBJ databases">
        <title>Metabolic potential, ecology and presence of endohyphal bacteria is reflected in genomic diversity of Mucoromycotina.</title>
        <authorList>
            <person name="Muszewska A."/>
            <person name="Okrasinska A."/>
            <person name="Steczkiewicz K."/>
            <person name="Drgas O."/>
            <person name="Orlowska M."/>
            <person name="Perlinska-Lenart U."/>
            <person name="Aleksandrzak-Piekarczyk T."/>
            <person name="Szatraj K."/>
            <person name="Zielenkiewicz U."/>
            <person name="Pilsyk S."/>
            <person name="Malc E."/>
            <person name="Mieczkowski P."/>
            <person name="Kruszewska J.S."/>
            <person name="Biernat P."/>
            <person name="Pawlowska J."/>
        </authorList>
    </citation>
    <scope>NUCLEOTIDE SEQUENCE</scope>
    <source>
        <strain evidence="10">WA0000017839</strain>
    </source>
</reference>
<keyword evidence="2" id="KW-0479">Metal-binding</keyword>
<dbReference type="Proteomes" id="UP000603453">
    <property type="component" value="Unassembled WGS sequence"/>
</dbReference>
<keyword evidence="3" id="KW-0862">Zinc</keyword>
<feature type="compositionally biased region" description="Low complexity" evidence="8">
    <location>
        <begin position="612"/>
        <end position="635"/>
    </location>
</feature>
<proteinExistence type="predicted"/>
<organism evidence="10 11">
    <name type="scientific">Mucor saturninus</name>
    <dbReference type="NCBI Taxonomy" id="64648"/>
    <lineage>
        <taxon>Eukaryota</taxon>
        <taxon>Fungi</taxon>
        <taxon>Fungi incertae sedis</taxon>
        <taxon>Mucoromycota</taxon>
        <taxon>Mucoromycotina</taxon>
        <taxon>Mucoromycetes</taxon>
        <taxon>Mucorales</taxon>
        <taxon>Mucorineae</taxon>
        <taxon>Mucoraceae</taxon>
        <taxon>Mucor</taxon>
    </lineage>
</organism>
<keyword evidence="11" id="KW-1185">Reference proteome</keyword>
<feature type="domain" description="Zn(2)-C6 fungal-type" evidence="9">
    <location>
        <begin position="28"/>
        <end position="57"/>
    </location>
</feature>
<evidence type="ECO:0000256" key="1">
    <source>
        <dbReference type="ARBA" id="ARBA00004123"/>
    </source>
</evidence>
<dbReference type="PROSITE" id="PS00463">
    <property type="entry name" value="ZN2_CY6_FUNGAL_1"/>
    <property type="match status" value="1"/>
</dbReference>
<evidence type="ECO:0000313" key="11">
    <source>
        <dbReference type="Proteomes" id="UP000603453"/>
    </source>
</evidence>
<keyword evidence="4" id="KW-0805">Transcription regulation</keyword>
<dbReference type="Gene3D" id="4.10.240.10">
    <property type="entry name" value="Zn(2)-C6 fungal-type DNA-binding domain"/>
    <property type="match status" value="1"/>
</dbReference>
<sequence>MSTTSVVKHHLKEKTEQPRQKRYKVGKACFTCRLKKIKCDGLQPCMQCKARNRPCSFSKDGVEEDEEEEFVPVVSPPEILVKRTRANNVVATEILNRLCKLNPGQGKEGKWEFNYQQLIMTRNRKLDYKQPKVDLPSKTIQQDLIQLYFKHCYPTFPIIPKRLFFKHFESNTTKLLTSPILLLMIFAHGSQYHDKLDGDVYFNQAKSLLEYEMNYPTKSTVIALTLMSLFESGINTCNTMYSAMAFQMCIDMDLMKDHGELMELKKRICWSCYYLDKIIHLQSGKPWIIKSKDIEMDMPLLQPGDDIHEQKVLQVFVSMIKLLQIAERMLQQNQPIVSINSDNELIHWLRSLQQQLQWTPLIIQTTPHIPDPPSSQFICQVHLMYNFIELLVLKPYLSSTVKSIHQKSIAIATNLTVIIATLLDNRNWIFNFNLVMVALFESIKIHLRDCASSNVNLARHARYMFQQSMKAIKSLLILDEDKNSITLTITNFLTSLDGALNDANIDDDMMTPFVLGSLNPRQEEVNYFGHGLVTPPVVKSKSNMYYHPPSMMYNNNLFQSTWRATMTPDRFQYNRPLDFLSAEDSSKQHTPAELLSHSSDIAALVAQIQDGNTSSNTSETTNTATSTPTNNNNNNEDLLYSLLSDQQPEPEPPQQPQQQRYTYPYTNVGLGIYASAHQHHNDVIRQHLPAASSSPMTRPVVLTHQGQVIVTTNNQGS</sequence>
<keyword evidence="6" id="KW-0804">Transcription</keyword>
<feature type="region of interest" description="Disordered" evidence="8">
    <location>
        <begin position="611"/>
        <end position="637"/>
    </location>
</feature>
<dbReference type="SMART" id="SM00066">
    <property type="entry name" value="GAL4"/>
    <property type="match status" value="1"/>
</dbReference>
<dbReference type="CDD" id="cd12148">
    <property type="entry name" value="fungal_TF_MHR"/>
    <property type="match status" value="1"/>
</dbReference>
<dbReference type="CDD" id="cd00067">
    <property type="entry name" value="GAL4"/>
    <property type="match status" value="1"/>
</dbReference>
<dbReference type="PANTHER" id="PTHR31313">
    <property type="entry name" value="TY1 ENHANCER ACTIVATOR"/>
    <property type="match status" value="1"/>
</dbReference>
<dbReference type="PANTHER" id="PTHR31313:SF81">
    <property type="entry name" value="TY1 ENHANCER ACTIVATOR"/>
    <property type="match status" value="1"/>
</dbReference>
<keyword evidence="5" id="KW-0238">DNA-binding</keyword>
<dbReference type="SUPFAM" id="SSF57701">
    <property type="entry name" value="Zn2/Cys6 DNA-binding domain"/>
    <property type="match status" value="1"/>
</dbReference>
<dbReference type="EMBL" id="JAEPRD010000333">
    <property type="protein sequence ID" value="KAG2191964.1"/>
    <property type="molecule type" value="Genomic_DNA"/>
</dbReference>
<protein>
    <recommendedName>
        <fullName evidence="9">Zn(2)-C6 fungal-type domain-containing protein</fullName>
    </recommendedName>
</protein>
<dbReference type="OrthoDB" id="4161332at2759"/>
<dbReference type="InterPro" id="IPR007219">
    <property type="entry name" value="XnlR_reg_dom"/>
</dbReference>
<comment type="caution">
    <text evidence="10">The sequence shown here is derived from an EMBL/GenBank/DDBJ whole genome shotgun (WGS) entry which is preliminary data.</text>
</comment>
<evidence type="ECO:0000256" key="5">
    <source>
        <dbReference type="ARBA" id="ARBA00023125"/>
    </source>
</evidence>
<dbReference type="PROSITE" id="PS50048">
    <property type="entry name" value="ZN2_CY6_FUNGAL_2"/>
    <property type="match status" value="1"/>
</dbReference>
<name>A0A8H7UV71_9FUNG</name>
<dbReference type="GO" id="GO:0005634">
    <property type="term" value="C:nucleus"/>
    <property type="evidence" value="ECO:0007669"/>
    <property type="project" value="UniProtKB-SubCell"/>
</dbReference>
<evidence type="ECO:0000259" key="9">
    <source>
        <dbReference type="PROSITE" id="PS50048"/>
    </source>
</evidence>
<dbReference type="GO" id="GO:0006351">
    <property type="term" value="P:DNA-templated transcription"/>
    <property type="evidence" value="ECO:0007669"/>
    <property type="project" value="InterPro"/>
</dbReference>
<evidence type="ECO:0000256" key="7">
    <source>
        <dbReference type="ARBA" id="ARBA00023242"/>
    </source>
</evidence>
<evidence type="ECO:0000256" key="6">
    <source>
        <dbReference type="ARBA" id="ARBA00023163"/>
    </source>
</evidence>
<gene>
    <name evidence="10" type="ORF">INT47_006974</name>
</gene>
<dbReference type="InterPro" id="IPR001138">
    <property type="entry name" value="Zn2Cys6_DnaBD"/>
</dbReference>
<evidence type="ECO:0000256" key="2">
    <source>
        <dbReference type="ARBA" id="ARBA00022723"/>
    </source>
</evidence>
<evidence type="ECO:0000256" key="3">
    <source>
        <dbReference type="ARBA" id="ARBA00022833"/>
    </source>
</evidence>
<dbReference type="SMART" id="SM00906">
    <property type="entry name" value="Fungal_trans"/>
    <property type="match status" value="1"/>
</dbReference>
<dbReference type="GO" id="GO:0000981">
    <property type="term" value="F:DNA-binding transcription factor activity, RNA polymerase II-specific"/>
    <property type="evidence" value="ECO:0007669"/>
    <property type="project" value="InterPro"/>
</dbReference>
<keyword evidence="7" id="KW-0539">Nucleus</keyword>
<dbReference type="AlphaFoldDB" id="A0A8H7UV71"/>
<dbReference type="InterPro" id="IPR051615">
    <property type="entry name" value="Transcr_Regulatory_Elem"/>
</dbReference>
<comment type="subcellular location">
    <subcellularLocation>
        <location evidence="1">Nucleus</location>
    </subcellularLocation>
</comment>